<feature type="transmembrane region" description="Helical" evidence="1">
    <location>
        <begin position="107"/>
        <end position="124"/>
    </location>
</feature>
<feature type="transmembrane region" description="Helical" evidence="1">
    <location>
        <begin position="136"/>
        <end position="157"/>
    </location>
</feature>
<feature type="transmembrane region" description="Helical" evidence="1">
    <location>
        <begin position="163"/>
        <end position="188"/>
    </location>
</feature>
<name>A0A3M0D910_9EURY</name>
<dbReference type="OrthoDB" id="313161at2157"/>
<feature type="transmembrane region" description="Helical" evidence="1">
    <location>
        <begin position="221"/>
        <end position="240"/>
    </location>
</feature>
<reference evidence="3" key="3">
    <citation type="submission" date="2018-10" db="EMBL/GenBank/DDBJ databases">
        <authorList>
            <person name="Whitman W."/>
            <person name="Huntemann M."/>
            <person name="Clum A."/>
            <person name="Pillay M."/>
            <person name="Palaniappan K."/>
            <person name="Varghese N."/>
            <person name="Mikhailova N."/>
            <person name="Stamatis D."/>
            <person name="Reddy T."/>
            <person name="Daum C."/>
            <person name="Shapiro N."/>
            <person name="Ivanova N."/>
            <person name="Kyrpides N."/>
            <person name="Woyke T."/>
        </authorList>
    </citation>
    <scope>NUCLEOTIDE SEQUENCE</scope>
    <source>
        <strain evidence="3">CGMCC 1.10124</strain>
    </source>
</reference>
<keyword evidence="1" id="KW-0472">Membrane</keyword>
<dbReference type="Proteomes" id="UP000282007">
    <property type="component" value="Chromosome"/>
</dbReference>
<organism evidence="3 4">
    <name type="scientific">Haloplanus aerogenes</name>
    <dbReference type="NCBI Taxonomy" id="660522"/>
    <lineage>
        <taxon>Archaea</taxon>
        <taxon>Methanobacteriati</taxon>
        <taxon>Methanobacteriota</taxon>
        <taxon>Stenosarchaea group</taxon>
        <taxon>Halobacteria</taxon>
        <taxon>Halobacteriales</taxon>
        <taxon>Haloferacaceae</taxon>
        <taxon>Haloplanus</taxon>
    </lineage>
</organism>
<accession>A0A3M0D910</accession>
<dbReference type="InterPro" id="IPR007163">
    <property type="entry name" value="VCA0040-like"/>
</dbReference>
<dbReference type="RefSeq" id="WP_121920328.1">
    <property type="nucleotide sequence ID" value="NZ_CP034145.1"/>
</dbReference>
<dbReference type="Proteomes" id="UP000277326">
    <property type="component" value="Unassembled WGS sequence"/>
</dbReference>
<dbReference type="GeneID" id="38472314"/>
<dbReference type="PANTHER" id="PTHR37308:SF1">
    <property type="entry name" value="POLYPRENYL-PHOSPHATE TRANSPORTER"/>
    <property type="match status" value="1"/>
</dbReference>
<evidence type="ECO:0000313" key="5">
    <source>
        <dbReference type="Proteomes" id="UP000282007"/>
    </source>
</evidence>
<sequence>MRALRSLLVVYLKGVCMGAADAVPGVSGGTIALITGIYERLIGAITAVTPERIVQVLAAPVPGHCDDAREAFFAVDGPFLLALGTGILTAVLVVTRILHVALASEPVATFGFFFGLIAASAVVLARQASLDTPGRVGAAVAGFLLAYLSAGRAAAALPSSPLVTVGVGAVAISAMVLPGISGSLILVILGQYQFLVARLTAFVDGLVGLLVGGSAETLLDPATTVIAFLVGAVIGLFTVAHAVRWALVRYRYATLSFLVSLVVGALRAPVVKAGENLAAGWTGDALLAFGLAAVVGAVAVALLEYYTDSIAISSV</sequence>
<evidence type="ECO:0000256" key="1">
    <source>
        <dbReference type="SAM" id="Phobius"/>
    </source>
</evidence>
<feature type="transmembrane region" description="Helical" evidence="1">
    <location>
        <begin position="252"/>
        <end position="270"/>
    </location>
</feature>
<dbReference type="KEGG" id="haer:DU502_13470"/>
<reference evidence="3 4" key="1">
    <citation type="journal article" date="2015" name="Stand. Genomic Sci.">
        <title>Genomic Encyclopedia of Bacterial and Archaeal Type Strains, Phase III: the genomes of soil and plant-associated and newly described type strains.</title>
        <authorList>
            <person name="Whitman W.B."/>
            <person name="Woyke T."/>
            <person name="Klenk H.P."/>
            <person name="Zhou Y."/>
            <person name="Lilburn T.G."/>
            <person name="Beck B.J."/>
            <person name="De Vos P."/>
            <person name="Vandamme P."/>
            <person name="Eisen J.A."/>
            <person name="Garrity G."/>
            <person name="Hugenholtz P."/>
            <person name="Kyrpides N.C."/>
        </authorList>
    </citation>
    <scope>NUCLEOTIDE SEQUENCE [LARGE SCALE GENOMIC DNA]</scope>
    <source>
        <strain evidence="3 4">CGMCC 1.10124</strain>
    </source>
</reference>
<evidence type="ECO:0000313" key="2">
    <source>
        <dbReference type="EMBL" id="AZH26310.1"/>
    </source>
</evidence>
<reference evidence="2 5" key="2">
    <citation type="submission" date="2018-07" db="EMBL/GenBank/DDBJ databases">
        <title>Genome sequences of Haloplanus aerogenes JCM 16430T.</title>
        <authorList>
            <person name="Kim Y.B."/>
            <person name="Roh S.W."/>
        </authorList>
    </citation>
    <scope>NUCLEOTIDE SEQUENCE [LARGE SCALE GENOMIC DNA]</scope>
    <source>
        <strain evidence="2 5">JCM 16430</strain>
    </source>
</reference>
<keyword evidence="1" id="KW-1133">Transmembrane helix</keyword>
<feature type="transmembrane region" description="Helical" evidence="1">
    <location>
        <begin position="79"/>
        <end position="101"/>
    </location>
</feature>
<dbReference type="EMBL" id="CP034145">
    <property type="protein sequence ID" value="AZH26310.1"/>
    <property type="molecule type" value="Genomic_DNA"/>
</dbReference>
<proteinExistence type="predicted"/>
<keyword evidence="1" id="KW-0812">Transmembrane</keyword>
<evidence type="ECO:0000313" key="3">
    <source>
        <dbReference type="EMBL" id="RMB18231.1"/>
    </source>
</evidence>
<protein>
    <submittedName>
        <fullName evidence="2">DUF368 domain-containing protein</fullName>
    </submittedName>
    <submittedName>
        <fullName evidence="3">Putative membrane protein</fullName>
    </submittedName>
</protein>
<dbReference type="EMBL" id="REFS01000003">
    <property type="protein sequence ID" value="RMB18231.1"/>
    <property type="molecule type" value="Genomic_DNA"/>
</dbReference>
<dbReference type="PANTHER" id="PTHR37308">
    <property type="entry name" value="INTEGRAL MEMBRANE PROTEIN"/>
    <property type="match status" value="1"/>
</dbReference>
<feature type="transmembrane region" description="Helical" evidence="1">
    <location>
        <begin position="285"/>
        <end position="306"/>
    </location>
</feature>
<keyword evidence="5" id="KW-1185">Reference proteome</keyword>
<gene>
    <name evidence="3" type="ORF">ATH50_1681</name>
    <name evidence="2" type="ORF">DU502_13470</name>
</gene>
<dbReference type="AlphaFoldDB" id="A0A3M0D910"/>
<evidence type="ECO:0000313" key="4">
    <source>
        <dbReference type="Proteomes" id="UP000277326"/>
    </source>
</evidence>
<feature type="transmembrane region" description="Helical" evidence="1">
    <location>
        <begin position="195"/>
        <end position="215"/>
    </location>
</feature>
<dbReference type="Pfam" id="PF04018">
    <property type="entry name" value="VCA0040-like"/>
    <property type="match status" value="1"/>
</dbReference>